<keyword evidence="2" id="KW-1185">Reference proteome</keyword>
<sequence length="128" mass="14910">MENCYRESKQKWKKKSETLVSEHSTIYTPNFQLGSAQGYENDISDESESWRTLPIPPPKFEITFSVDGDEPPSHLIAEWVFRAHYCRSISSQTRQNGRFVFFCKADTQPDARDFVFVEFQSCRMIVIG</sequence>
<proteinExistence type="predicted"/>
<name>A0AAV4X315_CAEEX</name>
<gene>
    <name evidence="1" type="ORF">CEXT_120581</name>
</gene>
<evidence type="ECO:0000313" key="1">
    <source>
        <dbReference type="EMBL" id="GIY88158.1"/>
    </source>
</evidence>
<reference evidence="1 2" key="1">
    <citation type="submission" date="2021-06" db="EMBL/GenBank/DDBJ databases">
        <title>Caerostris extrusa draft genome.</title>
        <authorList>
            <person name="Kono N."/>
            <person name="Arakawa K."/>
        </authorList>
    </citation>
    <scope>NUCLEOTIDE SEQUENCE [LARGE SCALE GENOMIC DNA]</scope>
</reference>
<dbReference type="EMBL" id="BPLR01017027">
    <property type="protein sequence ID" value="GIY88158.1"/>
    <property type="molecule type" value="Genomic_DNA"/>
</dbReference>
<dbReference type="Proteomes" id="UP001054945">
    <property type="component" value="Unassembled WGS sequence"/>
</dbReference>
<dbReference type="AlphaFoldDB" id="A0AAV4X315"/>
<protein>
    <submittedName>
        <fullName evidence="1">Uncharacterized protein</fullName>
    </submittedName>
</protein>
<evidence type="ECO:0000313" key="2">
    <source>
        <dbReference type="Proteomes" id="UP001054945"/>
    </source>
</evidence>
<accession>A0AAV4X315</accession>
<organism evidence="1 2">
    <name type="scientific">Caerostris extrusa</name>
    <name type="common">Bark spider</name>
    <name type="synonym">Caerostris bankana</name>
    <dbReference type="NCBI Taxonomy" id="172846"/>
    <lineage>
        <taxon>Eukaryota</taxon>
        <taxon>Metazoa</taxon>
        <taxon>Ecdysozoa</taxon>
        <taxon>Arthropoda</taxon>
        <taxon>Chelicerata</taxon>
        <taxon>Arachnida</taxon>
        <taxon>Araneae</taxon>
        <taxon>Araneomorphae</taxon>
        <taxon>Entelegynae</taxon>
        <taxon>Araneoidea</taxon>
        <taxon>Araneidae</taxon>
        <taxon>Caerostris</taxon>
    </lineage>
</organism>
<comment type="caution">
    <text evidence="1">The sequence shown here is derived from an EMBL/GenBank/DDBJ whole genome shotgun (WGS) entry which is preliminary data.</text>
</comment>